<dbReference type="OrthoDB" id="413313at2759"/>
<accession>A0A8B6D4K2</accession>
<dbReference type="SUPFAM" id="SSF53649">
    <property type="entry name" value="Alkaline phosphatase-like"/>
    <property type="match status" value="1"/>
</dbReference>
<dbReference type="PANTHER" id="PTHR10974:SF6">
    <property type="entry name" value="PROTEIN CBG19234"/>
    <property type="match status" value="1"/>
</dbReference>
<gene>
    <name evidence="1" type="ORF">MGAL_10B007408</name>
</gene>
<comment type="caution">
    <text evidence="1">The sequence shown here is derived from an EMBL/GenBank/DDBJ whole genome shotgun (WGS) entry which is preliminary data.</text>
</comment>
<dbReference type="FunFam" id="3.40.720.10:FF:000017">
    <property type="entry name" value="Predicted protein"/>
    <property type="match status" value="1"/>
</dbReference>
<dbReference type="Pfam" id="PF02995">
    <property type="entry name" value="DUF229"/>
    <property type="match status" value="1"/>
</dbReference>
<evidence type="ECO:0000313" key="1">
    <source>
        <dbReference type="EMBL" id="VDI14960.1"/>
    </source>
</evidence>
<protein>
    <submittedName>
        <fullName evidence="1">Uncharacterized protein</fullName>
    </submittedName>
</protein>
<organism evidence="1 2">
    <name type="scientific">Mytilus galloprovincialis</name>
    <name type="common">Mediterranean mussel</name>
    <dbReference type="NCBI Taxonomy" id="29158"/>
    <lineage>
        <taxon>Eukaryota</taxon>
        <taxon>Metazoa</taxon>
        <taxon>Spiralia</taxon>
        <taxon>Lophotrochozoa</taxon>
        <taxon>Mollusca</taxon>
        <taxon>Bivalvia</taxon>
        <taxon>Autobranchia</taxon>
        <taxon>Pteriomorphia</taxon>
        <taxon>Mytilida</taxon>
        <taxon>Mytiloidea</taxon>
        <taxon>Mytilidae</taxon>
        <taxon>Mytilinae</taxon>
        <taxon>Mytilus</taxon>
    </lineage>
</organism>
<reference evidence="1" key="1">
    <citation type="submission" date="2018-11" db="EMBL/GenBank/DDBJ databases">
        <authorList>
            <person name="Alioto T."/>
            <person name="Alioto T."/>
        </authorList>
    </citation>
    <scope>NUCLEOTIDE SEQUENCE</scope>
</reference>
<dbReference type="EMBL" id="UYJE01002923">
    <property type="protein sequence ID" value="VDI14960.1"/>
    <property type="molecule type" value="Genomic_DNA"/>
</dbReference>
<dbReference type="Proteomes" id="UP000596742">
    <property type="component" value="Unassembled WGS sequence"/>
</dbReference>
<dbReference type="AlphaFoldDB" id="A0A8B6D4K2"/>
<sequence length="607" mass="71009">MPVFHVFRNQNILSPCQLPSYDLYDSSIQQFFWKQQPVPCENWLDLFYVDTRGYITMNNSAVTISGYSNIRCEYRYITRVSEKEMKFSDRLLYTHPSYLDGDFIHMECYDKQGERMYNNLHLNIDTKTVYKTRVIANESQTDLSVYIVGIDSLSRLIAERKLKKTMAYLKSELNAYILHGYTRIADSSYPNIMPMFTGLKSGQEDQAGVNNLPYIFKNFSKRGAVDLFAEDWYEVATFKGFADQPTQHYNQPLIQAMDIVRPSNLAVSMTLKFLQNHNIPLTKVSSMCFGNNYRFNVQLQYYKRFIEAYHRKRKFAYCWTNEIAHDFFNMVELADNDYFELLKWMKDTNKLDNAILIVMSDHGPRYSEIQNTEVGRISNLLPLMSIVIPNHIKLKYPHIDKNLKSNINTLTTTYDVFEMLKDVLNGNFEKKSPSNVSTLQRGISLFQKIPSYRSCRDADISEHYCPCYSSKSISKDDKRVIHSVFFLVEQINGILKDVMHKCAKVILSSVVQASLVYADMKRDSKLERSYSLRSFLWTIEERMRIRVKFYTNPGNALFEGTVEYANENNVKTLGDINRINKYGNQSACIKNIDRLEDRRKRSYCYCN</sequence>
<dbReference type="InterPro" id="IPR004245">
    <property type="entry name" value="DUF229"/>
</dbReference>
<dbReference type="InterPro" id="IPR017850">
    <property type="entry name" value="Alkaline_phosphatase_core_sf"/>
</dbReference>
<dbReference type="GO" id="GO:0005615">
    <property type="term" value="C:extracellular space"/>
    <property type="evidence" value="ECO:0007669"/>
    <property type="project" value="TreeGrafter"/>
</dbReference>
<name>A0A8B6D4K2_MYTGA</name>
<proteinExistence type="predicted"/>
<keyword evidence="2" id="KW-1185">Reference proteome</keyword>
<evidence type="ECO:0000313" key="2">
    <source>
        <dbReference type="Proteomes" id="UP000596742"/>
    </source>
</evidence>
<dbReference type="CDD" id="cd16021">
    <property type="entry name" value="ALP_like"/>
    <property type="match status" value="1"/>
</dbReference>
<dbReference type="Gene3D" id="3.40.720.10">
    <property type="entry name" value="Alkaline Phosphatase, subunit A"/>
    <property type="match status" value="1"/>
</dbReference>
<dbReference type="PANTHER" id="PTHR10974">
    <property type="entry name" value="FI08016P-RELATED"/>
    <property type="match status" value="1"/>
</dbReference>